<dbReference type="Proteomes" id="UP000254893">
    <property type="component" value="Unassembled WGS sequence"/>
</dbReference>
<dbReference type="EMBL" id="UGYW01000002">
    <property type="protein sequence ID" value="SUJ02408.1"/>
    <property type="molecule type" value="Genomic_DNA"/>
</dbReference>
<evidence type="ECO:0000313" key="2">
    <source>
        <dbReference type="Proteomes" id="UP000254893"/>
    </source>
</evidence>
<accession>A0A380BLK1</accession>
<dbReference type="AlphaFoldDB" id="A0A380BLK1"/>
<evidence type="ECO:0000313" key="1">
    <source>
        <dbReference type="EMBL" id="SUJ02408.1"/>
    </source>
</evidence>
<gene>
    <name evidence="1" type="ORF">NCTC11388_00998</name>
</gene>
<protein>
    <recommendedName>
        <fullName evidence="3">RHS Repeat</fullName>
    </recommendedName>
</protein>
<dbReference type="RefSeq" id="WP_115169345.1">
    <property type="nucleotide sequence ID" value="NZ_UGYW01000002.1"/>
</dbReference>
<sequence length="798" mass="90920">MIFGVFGGESFSDYYDLPNLSRDQVVYLQEIHFKNGYLKFNTSERNDLKFIPSNSAGLIASEQKLNNIELYNFSNQLVDKIVFHYKTNESRLTLEKISKINIINGIELPVLKFTYNPIRFTSYGLYNGNAYSTNAIDHWGYYNGINNNVTRIPPVSIPEYSKNLPGADRSISEMNVKAHMLERIDYSTGGFRLFDYESNDYTPSNGQAPSKDISETYDFFYEDGIFNVEPELITFTLTEATSIEIKKGIISVGPNRNWLLGTNSETTNTVLSAGIYNLRNLFKTNLLSMPNNSDIQTAYGSVNFSKKISTTNALGPGIRIKKITFHDGINTFSKRFIYKRENSILSSGALSVTPMYHTKMSVGTGASGYILSSNWLNDQTEDSPVGYSRVEEISDNNAKVIHYFSSYNDFPDEISISLNDHDEKLSSLVSNSYLRGRKKMEVFLDSLNHIVRKQVYTYKDVLERRKDITFLDVKTLFNKVLMTNNSPVGLVVEADMTLIQKSKVKSRFMVQSSFLKTDYFGNDSLVSVSNSFYDNPLNNYPRRIETKDSQGLHEVMLTTYPLDYVNEHIFGLDSLRSSRQLSLPIERVKYIFRNLQPDIVSGQLYEYYFDSRGLVKNIHGLETSSNIPLLLFKFSNGDAGILPLSSIPSIFLQDNRYKVSKQYLNYDSYGNPLAIKKTDGPVTSYLWGYNGQYPVAEIVNAHYNDVVSAIGGQSVVDALNSGTVTEDYIRQKMDILRSNLPGSQVTSYTYKPLVGMTSKIDAKGQTEYYQYDGLQRLQHVLDQFQQLRQSYHYHYRPQ</sequence>
<evidence type="ECO:0008006" key="3">
    <source>
        <dbReference type="Google" id="ProtNLM"/>
    </source>
</evidence>
<proteinExistence type="predicted"/>
<name>A0A380BLK1_SPHSI</name>
<organism evidence="1 2">
    <name type="scientific">Sphingobacterium spiritivorum</name>
    <name type="common">Flavobacterium spiritivorum</name>
    <dbReference type="NCBI Taxonomy" id="258"/>
    <lineage>
        <taxon>Bacteria</taxon>
        <taxon>Pseudomonadati</taxon>
        <taxon>Bacteroidota</taxon>
        <taxon>Sphingobacteriia</taxon>
        <taxon>Sphingobacteriales</taxon>
        <taxon>Sphingobacteriaceae</taxon>
        <taxon>Sphingobacterium</taxon>
    </lineage>
</organism>
<reference evidence="1 2" key="1">
    <citation type="submission" date="2018-06" db="EMBL/GenBank/DDBJ databases">
        <authorList>
            <consortium name="Pathogen Informatics"/>
            <person name="Doyle S."/>
        </authorList>
    </citation>
    <scope>NUCLEOTIDE SEQUENCE [LARGE SCALE GENOMIC DNA]</scope>
    <source>
        <strain evidence="1 2">NCTC11388</strain>
    </source>
</reference>